<proteinExistence type="predicted"/>
<dbReference type="RefSeq" id="WP_382407599.1">
    <property type="nucleotide sequence ID" value="NZ_JBHSGU010000002.1"/>
</dbReference>
<keyword evidence="3" id="KW-0378">Hydrolase</keyword>
<gene>
    <name evidence="3" type="ORF">ACFO4O_09050</name>
</gene>
<evidence type="ECO:0000256" key="1">
    <source>
        <dbReference type="SAM" id="SignalP"/>
    </source>
</evidence>
<dbReference type="InterPro" id="IPR050266">
    <property type="entry name" value="AB_hydrolase_sf"/>
</dbReference>
<dbReference type="PANTHER" id="PTHR43798:SF33">
    <property type="entry name" value="HYDROLASE, PUTATIVE (AFU_ORTHOLOGUE AFUA_2G14860)-RELATED"/>
    <property type="match status" value="1"/>
</dbReference>
<keyword evidence="1" id="KW-0732">Signal</keyword>
<dbReference type="Gene3D" id="3.40.50.1820">
    <property type="entry name" value="alpha/beta hydrolase"/>
    <property type="match status" value="1"/>
</dbReference>
<organism evidence="3 4">
    <name type="scientific">Glaciecola siphonariae</name>
    <dbReference type="NCBI Taxonomy" id="521012"/>
    <lineage>
        <taxon>Bacteria</taxon>
        <taxon>Pseudomonadati</taxon>
        <taxon>Pseudomonadota</taxon>
        <taxon>Gammaproteobacteria</taxon>
        <taxon>Alteromonadales</taxon>
        <taxon>Alteromonadaceae</taxon>
        <taxon>Glaciecola</taxon>
    </lineage>
</organism>
<evidence type="ECO:0000313" key="4">
    <source>
        <dbReference type="Proteomes" id="UP001595897"/>
    </source>
</evidence>
<dbReference type="PANTHER" id="PTHR43798">
    <property type="entry name" value="MONOACYLGLYCEROL LIPASE"/>
    <property type="match status" value="1"/>
</dbReference>
<feature type="signal peptide" evidence="1">
    <location>
        <begin position="1"/>
        <end position="34"/>
    </location>
</feature>
<protein>
    <submittedName>
        <fullName evidence="3">Alpha/beta hydrolase</fullName>
    </submittedName>
</protein>
<dbReference type="EMBL" id="JBHSGU010000002">
    <property type="protein sequence ID" value="MFC4700301.1"/>
    <property type="molecule type" value="Genomic_DNA"/>
</dbReference>
<reference evidence="4" key="1">
    <citation type="journal article" date="2019" name="Int. J. Syst. Evol. Microbiol.">
        <title>The Global Catalogue of Microorganisms (GCM) 10K type strain sequencing project: providing services to taxonomists for standard genome sequencing and annotation.</title>
        <authorList>
            <consortium name="The Broad Institute Genomics Platform"/>
            <consortium name="The Broad Institute Genome Sequencing Center for Infectious Disease"/>
            <person name="Wu L."/>
            <person name="Ma J."/>
        </authorList>
    </citation>
    <scope>NUCLEOTIDE SEQUENCE [LARGE SCALE GENOMIC DNA]</scope>
    <source>
        <strain evidence="4">KACC 12507</strain>
    </source>
</reference>
<dbReference type="GO" id="GO:0016787">
    <property type="term" value="F:hydrolase activity"/>
    <property type="evidence" value="ECO:0007669"/>
    <property type="project" value="UniProtKB-KW"/>
</dbReference>
<dbReference type="Pfam" id="PF12146">
    <property type="entry name" value="Hydrolase_4"/>
    <property type="match status" value="1"/>
</dbReference>
<accession>A0ABV9LUV5</accession>
<dbReference type="Proteomes" id="UP001595897">
    <property type="component" value="Unassembled WGS sequence"/>
</dbReference>
<feature type="chain" id="PRO_5045692138" evidence="1">
    <location>
        <begin position="35"/>
        <end position="390"/>
    </location>
</feature>
<dbReference type="SUPFAM" id="SSF53474">
    <property type="entry name" value="alpha/beta-Hydrolases"/>
    <property type="match status" value="1"/>
</dbReference>
<dbReference type="InterPro" id="IPR022742">
    <property type="entry name" value="Hydrolase_4"/>
</dbReference>
<evidence type="ECO:0000313" key="3">
    <source>
        <dbReference type="EMBL" id="MFC4700301.1"/>
    </source>
</evidence>
<dbReference type="InterPro" id="IPR029058">
    <property type="entry name" value="AB_hydrolase_fold"/>
</dbReference>
<sequence length="390" mass="42960">MTWKPTLRKHAYRQALFTSALACTFLLCTGQSFAQANAATEARQPSRVITDALSKNAAALAKQMQVEQAFVEIYSPELGPLVPCMSEKRSTLAADVKVCSDKLRNQGNAPYALLSPDAKATVVLFHGLSDSPFFVSSIAQHLHTQGYNVIAPLTPGHGKLNADADMQDTKLQERWYEHADKIMALAASTHEKVFVGGFSTGGAFATRYTLLNPDEIDGLLLFSGALELSASAETMSKIWGIKTLAKWLDGEYQTDGPNPYKYPKVASYSGLVLMDVIKDIREILKSPQQEFELEKPIFVAHSMADTTTLFSGIEDLLSRVRGEHAQFKIDEEFDVCHADLVISATQVIEMKFDKSKVNASERCAVPKANPLHANMLSVLSYFLEQHSLNH</sequence>
<comment type="caution">
    <text evidence="3">The sequence shown here is derived from an EMBL/GenBank/DDBJ whole genome shotgun (WGS) entry which is preliminary data.</text>
</comment>
<feature type="domain" description="Serine aminopeptidase S33" evidence="2">
    <location>
        <begin position="117"/>
        <end position="332"/>
    </location>
</feature>
<name>A0ABV9LUV5_9ALTE</name>
<evidence type="ECO:0000259" key="2">
    <source>
        <dbReference type="Pfam" id="PF12146"/>
    </source>
</evidence>
<keyword evidence="4" id="KW-1185">Reference proteome</keyword>